<dbReference type="GO" id="GO:0005739">
    <property type="term" value="C:mitochondrion"/>
    <property type="evidence" value="ECO:0007669"/>
    <property type="project" value="TreeGrafter"/>
</dbReference>
<protein>
    <recommendedName>
        <fullName evidence="2 5">Proline dehydrogenase</fullName>
        <ecNumber evidence="2 5">1.5.5.2</ecNumber>
    </recommendedName>
</protein>
<dbReference type="STRING" id="383855.M2ZL75"/>
<dbReference type="OrthoDB" id="5464at2759"/>
<dbReference type="SUPFAM" id="SSF51730">
    <property type="entry name" value="FAD-linked oxidoreductase"/>
    <property type="match status" value="1"/>
</dbReference>
<dbReference type="InterPro" id="IPR015659">
    <property type="entry name" value="Proline_oxidase"/>
</dbReference>
<evidence type="ECO:0000259" key="6">
    <source>
        <dbReference type="Pfam" id="PF01619"/>
    </source>
</evidence>
<dbReference type="KEGG" id="pfj:MYCFIDRAFT_190569"/>
<feature type="domain" description="Proline dehydrogenase" evidence="6">
    <location>
        <begin position="57"/>
        <end position="388"/>
    </location>
</feature>
<dbReference type="PANTHER" id="PTHR13914">
    <property type="entry name" value="PROLINE OXIDASE"/>
    <property type="match status" value="1"/>
</dbReference>
<dbReference type="EMBL" id="KB446562">
    <property type="protein sequence ID" value="EME79814.1"/>
    <property type="molecule type" value="Genomic_DNA"/>
</dbReference>
<evidence type="ECO:0000313" key="7">
    <source>
        <dbReference type="EMBL" id="EME79814.1"/>
    </source>
</evidence>
<comment type="cofactor">
    <cofactor evidence="5">
        <name>FAD</name>
        <dbReference type="ChEBI" id="CHEBI:57692"/>
    </cofactor>
</comment>
<dbReference type="EC" id="1.5.5.2" evidence="2 5"/>
<dbReference type="HOGENOM" id="CLU_018202_0_1_1"/>
<evidence type="ECO:0000256" key="5">
    <source>
        <dbReference type="RuleBase" id="RU364054"/>
    </source>
</evidence>
<keyword evidence="4 5" id="KW-0642">Proline metabolism</keyword>
<reference evidence="7 8" key="1">
    <citation type="journal article" date="2012" name="PLoS Pathog.">
        <title>Diverse lifestyles and strategies of plant pathogenesis encoded in the genomes of eighteen Dothideomycetes fungi.</title>
        <authorList>
            <person name="Ohm R.A."/>
            <person name="Feau N."/>
            <person name="Henrissat B."/>
            <person name="Schoch C.L."/>
            <person name="Horwitz B.A."/>
            <person name="Barry K.W."/>
            <person name="Condon B.J."/>
            <person name="Copeland A.C."/>
            <person name="Dhillon B."/>
            <person name="Glaser F."/>
            <person name="Hesse C.N."/>
            <person name="Kosti I."/>
            <person name="LaButti K."/>
            <person name="Lindquist E.A."/>
            <person name="Lucas S."/>
            <person name="Salamov A.A."/>
            <person name="Bradshaw R.E."/>
            <person name="Ciuffetti L."/>
            <person name="Hamelin R.C."/>
            <person name="Kema G.H.J."/>
            <person name="Lawrence C."/>
            <person name="Scott J.A."/>
            <person name="Spatafora J.W."/>
            <person name="Turgeon B.G."/>
            <person name="de Wit P.J.G.M."/>
            <person name="Zhong S."/>
            <person name="Goodwin S.B."/>
            <person name="Grigoriev I.V."/>
        </authorList>
    </citation>
    <scope>NUCLEOTIDE SEQUENCE [LARGE SCALE GENOMIC DNA]</scope>
    <source>
        <strain evidence="7 8">CIRAD86</strain>
    </source>
</reference>
<dbReference type="GO" id="GO:0010133">
    <property type="term" value="P:L-proline catabolic process to L-glutamate"/>
    <property type="evidence" value="ECO:0007669"/>
    <property type="project" value="TreeGrafter"/>
</dbReference>
<keyword evidence="3 5" id="KW-0560">Oxidoreductase</keyword>
<name>M2ZL75_PSEFD</name>
<dbReference type="AlphaFoldDB" id="M2ZL75"/>
<evidence type="ECO:0000256" key="3">
    <source>
        <dbReference type="ARBA" id="ARBA00023002"/>
    </source>
</evidence>
<evidence type="ECO:0000256" key="2">
    <source>
        <dbReference type="ARBA" id="ARBA00012695"/>
    </source>
</evidence>
<dbReference type="Pfam" id="PF01619">
    <property type="entry name" value="Pro_dh"/>
    <property type="match status" value="1"/>
</dbReference>
<comment type="function">
    <text evidence="5">Converts proline to delta-1-pyrroline-5-carboxylate.</text>
</comment>
<gene>
    <name evidence="7" type="ORF">MYCFIDRAFT_190569</name>
</gene>
<evidence type="ECO:0000256" key="4">
    <source>
        <dbReference type="ARBA" id="ARBA00023062"/>
    </source>
</evidence>
<keyword evidence="5" id="KW-0274">FAD</keyword>
<evidence type="ECO:0000313" key="8">
    <source>
        <dbReference type="Proteomes" id="UP000016932"/>
    </source>
</evidence>
<accession>M2ZL75</accession>
<comment type="catalytic activity">
    <reaction evidence="5">
        <text>L-proline + a quinone = (S)-1-pyrroline-5-carboxylate + a quinol + H(+)</text>
        <dbReference type="Rhea" id="RHEA:23784"/>
        <dbReference type="ChEBI" id="CHEBI:15378"/>
        <dbReference type="ChEBI" id="CHEBI:17388"/>
        <dbReference type="ChEBI" id="CHEBI:24646"/>
        <dbReference type="ChEBI" id="CHEBI:60039"/>
        <dbReference type="ChEBI" id="CHEBI:132124"/>
        <dbReference type="EC" id="1.5.5.2"/>
    </reaction>
</comment>
<proteinExistence type="inferred from homology"/>
<comment type="similarity">
    <text evidence="1 5">Belongs to the proline oxidase family.</text>
</comment>
<evidence type="ECO:0000256" key="1">
    <source>
        <dbReference type="ARBA" id="ARBA00005869"/>
    </source>
</evidence>
<dbReference type="InterPro" id="IPR002872">
    <property type="entry name" value="Proline_DH_dom"/>
</dbReference>
<dbReference type="GO" id="GO:0071949">
    <property type="term" value="F:FAD binding"/>
    <property type="evidence" value="ECO:0007669"/>
    <property type="project" value="TreeGrafter"/>
</dbReference>
<dbReference type="VEuPathDB" id="FungiDB:MYCFIDRAFT_190569"/>
<dbReference type="GO" id="GO:0004657">
    <property type="term" value="F:proline dehydrogenase activity"/>
    <property type="evidence" value="ECO:0007669"/>
    <property type="project" value="UniProtKB-EC"/>
</dbReference>
<keyword evidence="8" id="KW-1185">Reference proteome</keyword>
<dbReference type="InterPro" id="IPR029041">
    <property type="entry name" value="FAD-linked_oxidoreductase-like"/>
</dbReference>
<organism evidence="7 8">
    <name type="scientific">Pseudocercospora fijiensis (strain CIRAD86)</name>
    <name type="common">Black leaf streak disease fungus</name>
    <name type="synonym">Mycosphaerella fijiensis</name>
    <dbReference type="NCBI Taxonomy" id="383855"/>
    <lineage>
        <taxon>Eukaryota</taxon>
        <taxon>Fungi</taxon>
        <taxon>Dikarya</taxon>
        <taxon>Ascomycota</taxon>
        <taxon>Pezizomycotina</taxon>
        <taxon>Dothideomycetes</taxon>
        <taxon>Dothideomycetidae</taxon>
        <taxon>Mycosphaerellales</taxon>
        <taxon>Mycosphaerellaceae</taxon>
        <taxon>Pseudocercospora</taxon>
    </lineage>
</organism>
<dbReference type="Gene3D" id="3.20.20.220">
    <property type="match status" value="1"/>
</dbReference>
<dbReference type="RefSeq" id="XP_007930438.1">
    <property type="nucleotide sequence ID" value="XM_007932247.1"/>
</dbReference>
<dbReference type="eggNOG" id="KOG0186">
    <property type="taxonomic scope" value="Eukaryota"/>
</dbReference>
<dbReference type="GeneID" id="19335157"/>
<dbReference type="PANTHER" id="PTHR13914:SF34">
    <property type="entry name" value="PROLINE DEHYDROGENASE"/>
    <property type="match status" value="1"/>
</dbReference>
<keyword evidence="5" id="KW-0285">Flavoprotein</keyword>
<dbReference type="Proteomes" id="UP000016932">
    <property type="component" value="Unassembled WGS sequence"/>
</dbReference>
<sequence>MFTSPIMFKAGFTILDTIANSRSKILNPDANPVLRAVVKPLVYDQFCAGTNQKEIFKTRDQIRKMGYAGVILCYGRETVVDSSNKARATGAESAATKDAGLNMWKNGNLATLDMAGSGDWLGIKLTGAGSEAVKALLADSAAPESFVGAMDEICAKARARNCRIWIDSEQSAVQTAIDRWTIDLMRRWNRDGHALVYNTLQAYLKESRSKLKSQLSLADRERWTLAIKLVRGAYIAHDQRSLIHDSKQDTDDSYNSIVRDLLSGTNLGFHPENFPSVQLFLAGHNPESVSRAWNLIQQLSGKGELKVVPDFGQLQGMADELGCKILQRCEELEEKRKAEGDSGGGGGGGGGVVVPRVYRCLTWGSIQECMQYLLRRLVENQGGADRMRDGMFEYYGELKRRVFGRLMGRS</sequence>